<proteinExistence type="predicted"/>
<feature type="transmembrane region" description="Helical" evidence="1">
    <location>
        <begin position="234"/>
        <end position="256"/>
    </location>
</feature>
<feature type="transmembrane region" description="Helical" evidence="1">
    <location>
        <begin position="47"/>
        <end position="68"/>
    </location>
</feature>
<feature type="transmembrane region" description="Helical" evidence="1">
    <location>
        <begin position="149"/>
        <end position="174"/>
    </location>
</feature>
<sequence>MDAFDSSVQKKLDEIMPWIGLYITAASAVCTLAMAADAVNGLRHKRLWFPCKYFSLNALFLTLLAVAMKLPQDVNTNPVRNSDTLPPKISSLIFMSTAMANFMSSLGSMNNKELLANIVALGILVITIVANVLIQFIQLRRIPGPIGIYPISLLFPLTSMLLLLPTLAASAISVPTIKRDLELKYKEKHKVALRAEEMVHRSEAFKIDNQREVMMKYWVMAETSSPQFVMARSVVCATSTLIPLIPAIGLAILFIVEIVMLKAEFLRRTSSVYGAYTLWILVIQIIGVVVGLMFRWFLALGFKCSMNNHYTSRKEIKIEAHWIQTLVDWRDSFSAVQIRQDKCTKYIHDAKWFILTFCIGVQIMIVLFNKFVVLVFALLIRPILVGFTSIKKLIMWHSSRVMASDNQPGDDRDLNLSYYILLLEGEAELPRWILKNICHRADNMIQTGRKKQPKSLIGLLRKFDKFNGAGQFDTNQIPSLYSQEPPNCWTLPVMTLTSIAIALPNIAKEKKEWLLSSVSEGLTLAKLVDKTLDKNAELVNIRKAADVSWVEVAIYKKWLDMDLRKTSLKCSTSMDVLQELSSKAERTIVEFKRETKDSLMENPLNWPVKALTTNSMYRIGRTILLSCEGENEVTDEGLFDRLSVMIADILAACLTNLPHVIITMCHRNAIEKREESVHEAFLLLGKTGQILELLQQHEWPFQIQDHDKAAYIDEWRAFFCREGDDPTTSV</sequence>
<accession>A0ABR0WQD8</accession>
<keyword evidence="1" id="KW-0812">Transmembrane</keyword>
<protein>
    <submittedName>
        <fullName evidence="2">Uncharacterized protein</fullName>
    </submittedName>
</protein>
<feature type="transmembrane region" description="Helical" evidence="1">
    <location>
        <begin position="88"/>
        <end position="107"/>
    </location>
</feature>
<gene>
    <name evidence="2" type="ORF">DH2020_019296</name>
</gene>
<keyword evidence="1" id="KW-0472">Membrane</keyword>
<name>A0ABR0WQD8_REHGL</name>
<evidence type="ECO:0000313" key="3">
    <source>
        <dbReference type="Proteomes" id="UP001318860"/>
    </source>
</evidence>
<organism evidence="2 3">
    <name type="scientific">Rehmannia glutinosa</name>
    <name type="common">Chinese foxglove</name>
    <dbReference type="NCBI Taxonomy" id="99300"/>
    <lineage>
        <taxon>Eukaryota</taxon>
        <taxon>Viridiplantae</taxon>
        <taxon>Streptophyta</taxon>
        <taxon>Embryophyta</taxon>
        <taxon>Tracheophyta</taxon>
        <taxon>Spermatophyta</taxon>
        <taxon>Magnoliopsida</taxon>
        <taxon>eudicotyledons</taxon>
        <taxon>Gunneridae</taxon>
        <taxon>Pentapetalae</taxon>
        <taxon>asterids</taxon>
        <taxon>lamiids</taxon>
        <taxon>Lamiales</taxon>
        <taxon>Orobanchaceae</taxon>
        <taxon>Rehmannieae</taxon>
        <taxon>Rehmannia</taxon>
    </lineage>
</organism>
<evidence type="ECO:0000256" key="1">
    <source>
        <dbReference type="SAM" id="Phobius"/>
    </source>
</evidence>
<comment type="caution">
    <text evidence="2">The sequence shown here is derived from an EMBL/GenBank/DDBJ whole genome shotgun (WGS) entry which is preliminary data.</text>
</comment>
<dbReference type="PANTHER" id="PTHR35307:SF3">
    <property type="entry name" value="DUF4220 DOMAIN-CONTAINING PROTEIN"/>
    <property type="match status" value="1"/>
</dbReference>
<dbReference type="Proteomes" id="UP001318860">
    <property type="component" value="Unassembled WGS sequence"/>
</dbReference>
<keyword evidence="1" id="KW-1133">Transmembrane helix</keyword>
<feature type="transmembrane region" description="Helical" evidence="1">
    <location>
        <begin position="15"/>
        <end position="35"/>
    </location>
</feature>
<reference evidence="2 3" key="1">
    <citation type="journal article" date="2021" name="Comput. Struct. Biotechnol. J.">
        <title>De novo genome assembly of the potent medicinal plant Rehmannia glutinosa using nanopore technology.</title>
        <authorList>
            <person name="Ma L."/>
            <person name="Dong C."/>
            <person name="Song C."/>
            <person name="Wang X."/>
            <person name="Zheng X."/>
            <person name="Niu Y."/>
            <person name="Chen S."/>
            <person name="Feng W."/>
        </authorList>
    </citation>
    <scope>NUCLEOTIDE SEQUENCE [LARGE SCALE GENOMIC DNA]</scope>
    <source>
        <strain evidence="2">DH-2019</strain>
    </source>
</reference>
<keyword evidence="3" id="KW-1185">Reference proteome</keyword>
<feature type="transmembrane region" description="Helical" evidence="1">
    <location>
        <begin position="276"/>
        <end position="298"/>
    </location>
</feature>
<evidence type="ECO:0000313" key="2">
    <source>
        <dbReference type="EMBL" id="KAK6148384.1"/>
    </source>
</evidence>
<dbReference type="PANTHER" id="PTHR35307">
    <property type="entry name" value="PROTEIN, PUTATIVE-RELATED"/>
    <property type="match status" value="1"/>
</dbReference>
<feature type="transmembrane region" description="Helical" evidence="1">
    <location>
        <begin position="352"/>
        <end position="368"/>
    </location>
</feature>
<dbReference type="EMBL" id="JABTTQ020000010">
    <property type="protein sequence ID" value="KAK6148384.1"/>
    <property type="molecule type" value="Genomic_DNA"/>
</dbReference>
<feature type="transmembrane region" description="Helical" evidence="1">
    <location>
        <begin position="114"/>
        <end position="137"/>
    </location>
</feature>